<dbReference type="Proteomes" id="UP000199411">
    <property type="component" value="Unassembled WGS sequence"/>
</dbReference>
<evidence type="ECO:0000313" key="1">
    <source>
        <dbReference type="EMBL" id="SDC75128.1"/>
    </source>
</evidence>
<keyword evidence="2" id="KW-1185">Reference proteome</keyword>
<dbReference type="PROSITE" id="PS51257">
    <property type="entry name" value="PROKAR_LIPOPROTEIN"/>
    <property type="match status" value="1"/>
</dbReference>
<gene>
    <name evidence="1" type="ORF">SAMN05660835_01323</name>
</gene>
<evidence type="ECO:0000313" key="2">
    <source>
        <dbReference type="Proteomes" id="UP000199411"/>
    </source>
</evidence>
<dbReference type="Pfam" id="PF10001">
    <property type="entry name" value="DUF2242"/>
    <property type="match status" value="1"/>
</dbReference>
<accession>A0A1G6P562</accession>
<organism evidence="1 2">
    <name type="scientific">Desulfurella multipotens</name>
    <dbReference type="NCBI Taxonomy" id="79269"/>
    <lineage>
        <taxon>Bacteria</taxon>
        <taxon>Pseudomonadati</taxon>
        <taxon>Campylobacterota</taxon>
        <taxon>Desulfurellia</taxon>
        <taxon>Desulfurellales</taxon>
        <taxon>Desulfurellaceae</taxon>
        <taxon>Desulfurella</taxon>
    </lineage>
</organism>
<dbReference type="InterPro" id="IPR018718">
    <property type="entry name" value="DUF2242"/>
</dbReference>
<proteinExistence type="predicted"/>
<reference evidence="2" key="1">
    <citation type="submission" date="2016-10" db="EMBL/GenBank/DDBJ databases">
        <authorList>
            <person name="Varghese N."/>
            <person name="Submissions S."/>
        </authorList>
    </citation>
    <scope>NUCLEOTIDE SEQUENCE [LARGE SCALE GENOMIC DNA]</scope>
    <source>
        <strain evidence="2">DSM 8415</strain>
    </source>
</reference>
<dbReference type="RefSeq" id="WP_092129078.1">
    <property type="nucleotide sequence ID" value="NZ_FMYU01000008.1"/>
</dbReference>
<name>A0A1G6P562_9BACT</name>
<dbReference type="EMBL" id="FMYU01000008">
    <property type="protein sequence ID" value="SDC75128.1"/>
    <property type="molecule type" value="Genomic_DNA"/>
</dbReference>
<dbReference type="AlphaFoldDB" id="A0A1G6P562"/>
<sequence>MAAKQGKYSLLMLIFTIFIASCATNPYKSSLNSTIDNSKTFDLSAQKCYLASKAVLLKRGFLIEKDEPNAFSFVATRYFPSGKDSTVVVVNINVLQNSQNKSTVFISAMQYKNVIRTTTQTTLLGLVPIGSTATTSKQNEKSITDKQFFDTFFKELSDELKQI</sequence>
<protein>
    <submittedName>
        <fullName evidence="1">Uncharacterized protein</fullName>
    </submittedName>
</protein>